<reference evidence="1 2" key="1">
    <citation type="submission" date="2016-09" db="EMBL/GenBank/DDBJ databases">
        <title>The draft genome of Dichanthelium oligosanthes: A C3 panicoid grass species.</title>
        <authorList>
            <person name="Studer A.J."/>
            <person name="Schnable J.C."/>
            <person name="Brutnell T.P."/>
        </authorList>
    </citation>
    <scope>NUCLEOTIDE SEQUENCE [LARGE SCALE GENOMIC DNA]</scope>
    <source>
        <strain evidence="2">cv. Kellogg 1175</strain>
        <tissue evidence="1">Leaf</tissue>
    </source>
</reference>
<gene>
    <name evidence="1" type="ORF">BAE44_0000546</name>
</gene>
<proteinExistence type="predicted"/>
<dbReference type="STRING" id="888268.A0A1E5WM06"/>
<evidence type="ECO:0000313" key="2">
    <source>
        <dbReference type="Proteomes" id="UP000095767"/>
    </source>
</evidence>
<organism evidence="1 2">
    <name type="scientific">Dichanthelium oligosanthes</name>
    <dbReference type="NCBI Taxonomy" id="888268"/>
    <lineage>
        <taxon>Eukaryota</taxon>
        <taxon>Viridiplantae</taxon>
        <taxon>Streptophyta</taxon>
        <taxon>Embryophyta</taxon>
        <taxon>Tracheophyta</taxon>
        <taxon>Spermatophyta</taxon>
        <taxon>Magnoliopsida</taxon>
        <taxon>Liliopsida</taxon>
        <taxon>Poales</taxon>
        <taxon>Poaceae</taxon>
        <taxon>PACMAD clade</taxon>
        <taxon>Panicoideae</taxon>
        <taxon>Panicodae</taxon>
        <taxon>Paniceae</taxon>
        <taxon>Dichantheliinae</taxon>
        <taxon>Dichanthelium</taxon>
    </lineage>
</organism>
<name>A0A1E5WM06_9POAL</name>
<dbReference type="AlphaFoldDB" id="A0A1E5WM06"/>
<comment type="caution">
    <text evidence="1">The sequence shown here is derived from an EMBL/GenBank/DDBJ whole genome shotgun (WGS) entry which is preliminary data.</text>
</comment>
<dbReference type="OrthoDB" id="693130at2759"/>
<dbReference type="Proteomes" id="UP000095767">
    <property type="component" value="Unassembled WGS sequence"/>
</dbReference>
<evidence type="ECO:0000313" key="1">
    <source>
        <dbReference type="EMBL" id="OEL38435.1"/>
    </source>
</evidence>
<dbReference type="PANTHER" id="PTHR10894:SF12">
    <property type="entry name" value="OS06G0355900 PROTEIN"/>
    <property type="match status" value="1"/>
</dbReference>
<dbReference type="GO" id="GO:0030515">
    <property type="term" value="F:snoRNA binding"/>
    <property type="evidence" value="ECO:0007669"/>
    <property type="project" value="InterPro"/>
</dbReference>
<dbReference type="InterPro" id="IPR045056">
    <property type="entry name" value="Nop56/Nop58"/>
</dbReference>
<dbReference type="PANTHER" id="PTHR10894">
    <property type="entry name" value="NUCLEOLAR PROTEIN 5 NUCLEOLAR PROTEIN NOP5 NOP58"/>
    <property type="match status" value="1"/>
</dbReference>
<dbReference type="GO" id="GO:0031428">
    <property type="term" value="C:box C/D methylation guide snoRNP complex"/>
    <property type="evidence" value="ECO:0007669"/>
    <property type="project" value="InterPro"/>
</dbReference>
<dbReference type="EMBL" id="LWDX02001824">
    <property type="protein sequence ID" value="OEL38435.1"/>
    <property type="molecule type" value="Genomic_DNA"/>
</dbReference>
<dbReference type="GO" id="GO:0032040">
    <property type="term" value="C:small-subunit processome"/>
    <property type="evidence" value="ECO:0007669"/>
    <property type="project" value="InterPro"/>
</dbReference>
<protein>
    <submittedName>
        <fullName evidence="1">Uncharacterized protein</fullName>
    </submittedName>
</protein>
<accession>A0A1E5WM06</accession>
<keyword evidence="2" id="KW-1185">Reference proteome</keyword>
<sequence length="164" mass="18756">MAEGTQQEEDDDGEEYEGWNYFPGLGVQLGNCLVSSWCSSRRLWLCPVHLRWGETPPTTCHREFQTFEDKASAINLDTGVNERLAKTIKVHIKHDQKLAVGSLEYKEIIEENLGISCLHDGIVMEVMWGLKNCRHCLVPGEFAKDDRPLMSEGMKIVLDKYHFD</sequence>